<feature type="compositionally biased region" description="Basic and acidic residues" evidence="1">
    <location>
        <begin position="188"/>
        <end position="198"/>
    </location>
</feature>
<feature type="region of interest" description="Disordered" evidence="1">
    <location>
        <begin position="1"/>
        <end position="126"/>
    </location>
</feature>
<dbReference type="PANTHER" id="PTHR40644:SF1">
    <property type="entry name" value="UPF0653 PROTEIN C607.02C"/>
    <property type="match status" value="1"/>
</dbReference>
<feature type="compositionally biased region" description="Basic and acidic residues" evidence="1">
    <location>
        <begin position="59"/>
        <end position="68"/>
    </location>
</feature>
<dbReference type="Proteomes" id="UP000294847">
    <property type="component" value="Chromosome 1"/>
</dbReference>
<dbReference type="VEuPathDB" id="FungiDB:M_BR32_EuGene_00083831"/>
<evidence type="ECO:0000256" key="1">
    <source>
        <dbReference type="SAM" id="MobiDB-lite"/>
    </source>
</evidence>
<organism evidence="2 3">
    <name type="scientific">Pyricularia oryzae</name>
    <name type="common">Rice blast fungus</name>
    <name type="synonym">Magnaporthe oryzae</name>
    <dbReference type="NCBI Taxonomy" id="318829"/>
    <lineage>
        <taxon>Eukaryota</taxon>
        <taxon>Fungi</taxon>
        <taxon>Dikarya</taxon>
        <taxon>Ascomycota</taxon>
        <taxon>Pezizomycotina</taxon>
        <taxon>Sordariomycetes</taxon>
        <taxon>Sordariomycetidae</taxon>
        <taxon>Magnaporthales</taxon>
        <taxon>Pyriculariaceae</taxon>
        <taxon>Pyricularia</taxon>
    </lineage>
</organism>
<evidence type="ECO:0000313" key="3">
    <source>
        <dbReference type="Proteomes" id="UP000294847"/>
    </source>
</evidence>
<feature type="compositionally biased region" description="Basic and acidic residues" evidence="1">
    <location>
        <begin position="116"/>
        <end position="126"/>
    </location>
</feature>
<accession>A0A4P7MZZ8</accession>
<gene>
    <name evidence="2" type="ORF">PoMZ_09526</name>
</gene>
<name>A0A4P7MZZ8_PYROR</name>
<dbReference type="PANTHER" id="PTHR40644">
    <property type="entry name" value="UPF0653 PROTEIN C607.02C"/>
    <property type="match status" value="1"/>
</dbReference>
<dbReference type="AlphaFoldDB" id="A0A4P7MZZ8"/>
<reference evidence="2 3" key="1">
    <citation type="journal article" date="2019" name="Mol. Biol. Evol.">
        <title>Blast fungal genomes show frequent chromosomal changes, gene gains and losses, and effector gene turnover.</title>
        <authorList>
            <person name="Gomez Luciano L.B."/>
            <person name="Jason Tsai I."/>
            <person name="Chuma I."/>
            <person name="Tosa Y."/>
            <person name="Chen Y.H."/>
            <person name="Li J.Y."/>
            <person name="Li M.Y."/>
            <person name="Jade Lu M.Y."/>
            <person name="Nakayashiki H."/>
            <person name="Li W.H."/>
        </authorList>
    </citation>
    <scope>NUCLEOTIDE SEQUENCE [LARGE SCALE GENOMIC DNA]</scope>
    <source>
        <strain evidence="2">MZ5-1-6</strain>
    </source>
</reference>
<dbReference type="EMBL" id="CP034204">
    <property type="protein sequence ID" value="QBZ53836.1"/>
    <property type="molecule type" value="Genomic_DNA"/>
</dbReference>
<dbReference type="SMR" id="A0A4P7MZZ8"/>
<evidence type="ECO:0000313" key="2">
    <source>
        <dbReference type="EMBL" id="QBZ53836.1"/>
    </source>
</evidence>
<feature type="compositionally biased region" description="Basic and acidic residues" evidence="1">
    <location>
        <begin position="239"/>
        <end position="248"/>
    </location>
</feature>
<sequence length="327" mass="36336">MPHKHTRRERDESDFNLPPTVIARPLPVAAHKKQAAAKQTGNKTSTAHSVKSTKRKRGRDANGDDAPRAFKRLMAFAGGQKLRSGLDDGNPAPSKKKKKNNAAESAAATETQTQNEKVEIPKIKPGERMSDFAARVDAALPVSGLANKGIKNGKDPVGLKVWRTRKERQMHKLYDQWREEERKIQEQREEAAELAEEKAFEEEEAGIKWDGDDDGETVGTSGKKKKKKGKRARLLGEAAAKEDDPWEELKKKRGEAKIGLNDVAQAPPELKKLTGKKLTVRGAAVEVDGIPKAAGSLRRREELQEVRNNVVTSYRKMMEQKRASMAV</sequence>
<dbReference type="OMA" id="TKHEKHL"/>
<feature type="compositionally biased region" description="Basic residues" evidence="1">
    <location>
        <begin position="222"/>
        <end position="233"/>
    </location>
</feature>
<feature type="region of interest" description="Disordered" evidence="1">
    <location>
        <begin position="188"/>
        <end position="248"/>
    </location>
</feature>
<feature type="compositionally biased region" description="Low complexity" evidence="1">
    <location>
        <begin position="102"/>
        <end position="115"/>
    </location>
</feature>
<proteinExistence type="predicted"/>
<protein>
    <submittedName>
        <fullName evidence="2">Uncharacterized protein</fullName>
    </submittedName>
</protein>
<feature type="compositionally biased region" description="Polar residues" evidence="1">
    <location>
        <begin position="40"/>
        <end position="50"/>
    </location>
</feature>